<dbReference type="PANTHER" id="PTHR47840">
    <property type="entry name" value="ZN(II)2CYS6 TRANSCRIPTION FACTOR (EUROFUNG)-RELATED"/>
    <property type="match status" value="1"/>
</dbReference>
<name>A0AA43QRK3_9LECA</name>
<reference evidence="2" key="1">
    <citation type="journal article" date="2023" name="Genome Biol. Evol.">
        <title>First Whole Genome Sequence and Flow Cytometry Genome Size Data for the Lichen-Forming Fungus Ramalina farinacea (Ascomycota).</title>
        <authorList>
            <person name="Llewellyn T."/>
            <person name="Mian S."/>
            <person name="Hill R."/>
            <person name="Leitch I.J."/>
            <person name="Gaya E."/>
        </authorList>
    </citation>
    <scope>NUCLEOTIDE SEQUENCE</scope>
    <source>
        <strain evidence="2">LIQ254RAFAR</strain>
    </source>
</reference>
<dbReference type="PANTHER" id="PTHR47840:SF3">
    <property type="entry name" value="ZN(II)2CYS6 TRANSCRIPTION FACTOR (EUROFUNG)"/>
    <property type="match status" value="1"/>
</dbReference>
<evidence type="ECO:0000313" key="2">
    <source>
        <dbReference type="EMBL" id="MDI1490867.1"/>
    </source>
</evidence>
<evidence type="ECO:0008006" key="4">
    <source>
        <dbReference type="Google" id="ProtNLM"/>
    </source>
</evidence>
<evidence type="ECO:0000256" key="1">
    <source>
        <dbReference type="SAM" id="MobiDB-lite"/>
    </source>
</evidence>
<feature type="compositionally biased region" description="Polar residues" evidence="1">
    <location>
        <begin position="438"/>
        <end position="461"/>
    </location>
</feature>
<dbReference type="Proteomes" id="UP001161017">
    <property type="component" value="Unassembled WGS sequence"/>
</dbReference>
<comment type="caution">
    <text evidence="2">The sequence shown here is derived from an EMBL/GenBank/DDBJ whole genome shotgun (WGS) entry which is preliminary data.</text>
</comment>
<feature type="region of interest" description="Disordered" evidence="1">
    <location>
        <begin position="438"/>
        <end position="463"/>
    </location>
</feature>
<dbReference type="AlphaFoldDB" id="A0AA43QRK3"/>
<protein>
    <recommendedName>
        <fullName evidence="4">Transcription factor domain-containing protein</fullName>
    </recommendedName>
</protein>
<dbReference type="CDD" id="cd12148">
    <property type="entry name" value="fungal_TF_MHR"/>
    <property type="match status" value="1"/>
</dbReference>
<proteinExistence type="predicted"/>
<gene>
    <name evidence="2" type="ORF">OHK93_002072</name>
</gene>
<dbReference type="EMBL" id="JAPUFD010000013">
    <property type="protein sequence ID" value="MDI1490867.1"/>
    <property type="molecule type" value="Genomic_DNA"/>
</dbReference>
<evidence type="ECO:0000313" key="3">
    <source>
        <dbReference type="Proteomes" id="UP001161017"/>
    </source>
</evidence>
<accession>A0AA43QRK3</accession>
<sequence>MASATPWLSLYALCPMINPTRSSHEMLTQYEDLQDPDADPVALAALLLSVAITVQQAPSDTSGHASRSIKDPASYTKLVSDTVERHVISDETLSGSLEGVKTSLLFLRLQLGRAKVRKMWLLSRRIIALAEMVGLPRASMALTSYHEWLAGLSNRDYSDISPAVLEDWKQKAEVWESACAVDRMSAMMWSLPLATINYPLSRRPIIDQRGQVNPQSYLYSLADVASRVHELDNISTSGRPLTDLFEAVMVVDHELRALASRTPPNWMNLNWSGVLIDTLLQYWHHYVTVRTHLQLALKCDENQRFAFSHASCLEASLQLTRRYISIRPSLPVGFFANRVIDLQVFTALIFLLLASWRASTGSDSSPQPVEVGAISSAVEHATGMLEFAAGRVGGDFARQAVEAVHSLRSLLRQPRSFENQKMTMSLPLIGKIHVSRKSQGNDFNSQHPTPSNMPVQGSGQPAMSHYGLNGVAAAMSGESSGPFSADLFSYSMEIPDNNPLLTDEALADEQWFTYMPMETNN</sequence>
<organism evidence="2 3">
    <name type="scientific">Ramalina farinacea</name>
    <dbReference type="NCBI Taxonomy" id="258253"/>
    <lineage>
        <taxon>Eukaryota</taxon>
        <taxon>Fungi</taxon>
        <taxon>Dikarya</taxon>
        <taxon>Ascomycota</taxon>
        <taxon>Pezizomycotina</taxon>
        <taxon>Lecanoromycetes</taxon>
        <taxon>OSLEUM clade</taxon>
        <taxon>Lecanoromycetidae</taxon>
        <taxon>Lecanorales</taxon>
        <taxon>Lecanorineae</taxon>
        <taxon>Ramalinaceae</taxon>
        <taxon>Ramalina</taxon>
    </lineage>
</organism>
<keyword evidence="3" id="KW-1185">Reference proteome</keyword>